<accession>B4SGY6</accession>
<dbReference type="PANTHER" id="PTHR37525">
    <property type="entry name" value="UPF0175 PROTEIN SSL1255"/>
    <property type="match status" value="1"/>
</dbReference>
<comment type="similarity">
    <text evidence="1">Belongs to the UPF0175 family.</text>
</comment>
<dbReference type="InterPro" id="IPR052264">
    <property type="entry name" value="UPF0175_domain"/>
</dbReference>
<protein>
    <submittedName>
        <fullName evidence="2">Uncharacterized protein</fullName>
    </submittedName>
</protein>
<organism evidence="2 3">
    <name type="scientific">Pelodictyon phaeoclathratiforme (strain DSM 5477 / BU-1)</name>
    <dbReference type="NCBI Taxonomy" id="324925"/>
    <lineage>
        <taxon>Bacteria</taxon>
        <taxon>Pseudomonadati</taxon>
        <taxon>Chlorobiota</taxon>
        <taxon>Chlorobiia</taxon>
        <taxon>Chlorobiales</taxon>
        <taxon>Chlorobiaceae</taxon>
        <taxon>Chlorobium/Pelodictyon group</taxon>
        <taxon>Pelodictyon</taxon>
    </lineage>
</organism>
<dbReference type="InterPro" id="IPR005368">
    <property type="entry name" value="UPF0175"/>
</dbReference>
<dbReference type="HOGENOM" id="CLU_154570_4_1_10"/>
<dbReference type="Proteomes" id="UP000002724">
    <property type="component" value="Chromosome"/>
</dbReference>
<dbReference type="RefSeq" id="WP_012509442.1">
    <property type="nucleotide sequence ID" value="NC_011060.1"/>
</dbReference>
<dbReference type="KEGG" id="pph:Ppha_2825"/>
<sequence length="92" mass="10143">MTETMTFEVSQDLLASLKIGIQDLAQEIRLMAAITYFQEKKLSLGKAADLAGCNRLNFMDLLARKGIVIFDYDESIVDSELRGVAQLSKGAV</sequence>
<evidence type="ECO:0000313" key="2">
    <source>
        <dbReference type="EMBL" id="ACF44974.1"/>
    </source>
</evidence>
<dbReference type="eggNOG" id="COG2886">
    <property type="taxonomic scope" value="Bacteria"/>
</dbReference>
<dbReference type="Pfam" id="PF03683">
    <property type="entry name" value="UPF0175"/>
    <property type="match status" value="1"/>
</dbReference>
<proteinExistence type="inferred from homology"/>
<gene>
    <name evidence="2" type="ordered locus">Ppha_2825</name>
</gene>
<keyword evidence="3" id="KW-1185">Reference proteome</keyword>
<name>B4SGY6_PELPB</name>
<evidence type="ECO:0000256" key="1">
    <source>
        <dbReference type="ARBA" id="ARBA00005651"/>
    </source>
</evidence>
<dbReference type="EMBL" id="CP001110">
    <property type="protein sequence ID" value="ACF44974.1"/>
    <property type="molecule type" value="Genomic_DNA"/>
</dbReference>
<reference evidence="2 3" key="1">
    <citation type="submission" date="2008-06" db="EMBL/GenBank/DDBJ databases">
        <title>Complete sequence of Pelodictyon phaeoclathratiforme BU-1.</title>
        <authorList>
            <consortium name="US DOE Joint Genome Institute"/>
            <person name="Lucas S."/>
            <person name="Copeland A."/>
            <person name="Lapidus A."/>
            <person name="Glavina del Rio T."/>
            <person name="Dalin E."/>
            <person name="Tice H."/>
            <person name="Bruce D."/>
            <person name="Goodwin L."/>
            <person name="Pitluck S."/>
            <person name="Schmutz J."/>
            <person name="Larimer F."/>
            <person name="Land M."/>
            <person name="Hauser L."/>
            <person name="Kyrpides N."/>
            <person name="Mikhailova N."/>
            <person name="Liu Z."/>
            <person name="Li T."/>
            <person name="Zhao F."/>
            <person name="Overmann J."/>
            <person name="Bryant D.A."/>
            <person name="Richardson P."/>
        </authorList>
    </citation>
    <scope>NUCLEOTIDE SEQUENCE [LARGE SCALE GENOMIC DNA]</scope>
    <source>
        <strain evidence="3">DSM 5477 / BU-1</strain>
    </source>
</reference>
<dbReference type="PANTHER" id="PTHR37525:SF1">
    <property type="entry name" value="UPF0175 PROTEIN SSL1255"/>
    <property type="match status" value="1"/>
</dbReference>
<evidence type="ECO:0000313" key="3">
    <source>
        <dbReference type="Proteomes" id="UP000002724"/>
    </source>
</evidence>
<dbReference type="AlphaFoldDB" id="B4SGY6"/>
<dbReference type="STRING" id="324925.Ppha_2825"/>